<dbReference type="Proteomes" id="UP001500390">
    <property type="component" value="Unassembled WGS sequence"/>
</dbReference>
<dbReference type="RefSeq" id="WP_159901321.1">
    <property type="nucleotide sequence ID" value="NZ_BAABFX010000031.1"/>
</dbReference>
<evidence type="ECO:0000259" key="4">
    <source>
        <dbReference type="Pfam" id="PF01420"/>
    </source>
</evidence>
<name>A0ABP8JYU5_9MICO</name>
<sequence>MNVHRLRLGEAVQLQRRAVDVRVEQRYREIGVRSFGRGLFLKEPVSGGEIGNKRIFHVHPGDLVVSNVFGWEGAVALADARHAGTVGSHRFMTWTARREDVHLEFVRNYLLSDSGLEQLRQASPGSAGRNRTLSIANFEAIEVPLPDLPEQRRIAAHLDRYERMATLLKPSPPALALPVSVRDTLVRVADGPRVPLRQILKPRSGELVKPDGKYPIAGVYSFGRGLLRRAEISGSETKYVTLTRLERGNVVFSKLGAFENAVAVVGPEYGGTYVSPEFPVFEVGPKANPDYLMAALTTTEFAERLASAATGVGARQRRVSVAAFLALDVPLPESPRQKHVADALRLVSRMQSMIEKRRLLSSAVLPAARNEIFSAMR</sequence>
<comment type="similarity">
    <text evidence="1">Belongs to the type-I restriction system S methylase family.</text>
</comment>
<evidence type="ECO:0000256" key="1">
    <source>
        <dbReference type="ARBA" id="ARBA00010923"/>
    </source>
</evidence>
<comment type="caution">
    <text evidence="5">The sequence shown here is derived from an EMBL/GenBank/DDBJ whole genome shotgun (WGS) entry which is preliminary data.</text>
</comment>
<dbReference type="Gene3D" id="3.90.220.20">
    <property type="entry name" value="DNA methylase specificity domains"/>
    <property type="match status" value="2"/>
</dbReference>
<dbReference type="Pfam" id="PF01420">
    <property type="entry name" value="Methylase_S"/>
    <property type="match status" value="1"/>
</dbReference>
<organism evidence="5 6">
    <name type="scientific">Ornithinibacter aureus</name>
    <dbReference type="NCBI Taxonomy" id="622664"/>
    <lineage>
        <taxon>Bacteria</taxon>
        <taxon>Bacillati</taxon>
        <taxon>Actinomycetota</taxon>
        <taxon>Actinomycetes</taxon>
        <taxon>Micrococcales</taxon>
        <taxon>Intrasporangiaceae</taxon>
        <taxon>Ornithinibacter</taxon>
    </lineage>
</organism>
<protein>
    <recommendedName>
        <fullName evidence="4">Type I restriction modification DNA specificity domain-containing protein</fullName>
    </recommendedName>
</protein>
<keyword evidence="6" id="KW-1185">Reference proteome</keyword>
<evidence type="ECO:0000256" key="3">
    <source>
        <dbReference type="ARBA" id="ARBA00023125"/>
    </source>
</evidence>
<keyword evidence="2" id="KW-0680">Restriction system</keyword>
<feature type="domain" description="Type I restriction modification DNA specificity" evidence="4">
    <location>
        <begin position="72"/>
        <end position="167"/>
    </location>
</feature>
<dbReference type="EMBL" id="BAABFX010000031">
    <property type="protein sequence ID" value="GAA4398186.1"/>
    <property type="molecule type" value="Genomic_DNA"/>
</dbReference>
<keyword evidence="3" id="KW-0238">DNA-binding</keyword>
<gene>
    <name evidence="5" type="ORF">GCM10023153_22790</name>
</gene>
<dbReference type="InterPro" id="IPR000055">
    <property type="entry name" value="Restrct_endonuc_typeI_TRD"/>
</dbReference>
<evidence type="ECO:0000256" key="2">
    <source>
        <dbReference type="ARBA" id="ARBA00022747"/>
    </source>
</evidence>
<dbReference type="SUPFAM" id="SSF116734">
    <property type="entry name" value="DNA methylase specificity domain"/>
    <property type="match status" value="2"/>
</dbReference>
<reference evidence="6" key="1">
    <citation type="journal article" date="2019" name="Int. J. Syst. Evol. Microbiol.">
        <title>The Global Catalogue of Microorganisms (GCM) 10K type strain sequencing project: providing services to taxonomists for standard genome sequencing and annotation.</title>
        <authorList>
            <consortium name="The Broad Institute Genomics Platform"/>
            <consortium name="The Broad Institute Genome Sequencing Center for Infectious Disease"/>
            <person name="Wu L."/>
            <person name="Ma J."/>
        </authorList>
    </citation>
    <scope>NUCLEOTIDE SEQUENCE [LARGE SCALE GENOMIC DNA]</scope>
    <source>
        <strain evidence="6">JCM 17738</strain>
    </source>
</reference>
<evidence type="ECO:0000313" key="6">
    <source>
        <dbReference type="Proteomes" id="UP001500390"/>
    </source>
</evidence>
<dbReference type="InterPro" id="IPR052021">
    <property type="entry name" value="Type-I_RS_S_subunit"/>
</dbReference>
<evidence type="ECO:0000313" key="5">
    <source>
        <dbReference type="EMBL" id="GAA4398186.1"/>
    </source>
</evidence>
<dbReference type="PANTHER" id="PTHR30408:SF12">
    <property type="entry name" value="TYPE I RESTRICTION ENZYME MJAVIII SPECIFICITY SUBUNIT"/>
    <property type="match status" value="1"/>
</dbReference>
<accession>A0ABP8JYU5</accession>
<dbReference type="PANTHER" id="PTHR30408">
    <property type="entry name" value="TYPE-1 RESTRICTION ENZYME ECOKI SPECIFICITY PROTEIN"/>
    <property type="match status" value="1"/>
</dbReference>
<proteinExistence type="inferred from homology"/>
<dbReference type="InterPro" id="IPR044946">
    <property type="entry name" value="Restrct_endonuc_typeI_TRD_sf"/>
</dbReference>